<dbReference type="Pfam" id="PF00696">
    <property type="entry name" value="AA_kinase"/>
    <property type="match status" value="1"/>
</dbReference>
<keyword evidence="11" id="KW-0665">Pyrimidine biosynthesis</keyword>
<evidence type="ECO:0000256" key="10">
    <source>
        <dbReference type="ARBA" id="ARBA00022840"/>
    </source>
</evidence>
<dbReference type="InterPro" id="IPR011817">
    <property type="entry name" value="Uridylate_kinase"/>
</dbReference>
<evidence type="ECO:0000256" key="11">
    <source>
        <dbReference type="ARBA" id="ARBA00022975"/>
    </source>
</evidence>
<evidence type="ECO:0000256" key="13">
    <source>
        <dbReference type="ARBA" id="ARBA00047767"/>
    </source>
</evidence>
<evidence type="ECO:0000256" key="8">
    <source>
        <dbReference type="ARBA" id="ARBA00022741"/>
    </source>
</evidence>
<evidence type="ECO:0000256" key="6">
    <source>
        <dbReference type="ARBA" id="ARBA00022490"/>
    </source>
</evidence>
<evidence type="ECO:0000256" key="3">
    <source>
        <dbReference type="ARBA" id="ARBA00007614"/>
    </source>
</evidence>
<organism evidence="15 16">
    <name type="scientific">Entomospira nematocerorum</name>
    <dbReference type="NCBI Taxonomy" id="2719987"/>
    <lineage>
        <taxon>Bacteria</taxon>
        <taxon>Pseudomonadati</taxon>
        <taxon>Spirochaetota</taxon>
        <taxon>Spirochaetia</taxon>
        <taxon>Spirochaetales</taxon>
        <taxon>Spirochaetaceae</taxon>
        <taxon>Entomospira</taxon>
    </lineage>
</organism>
<dbReference type="PIRSF" id="PIRSF005650">
    <property type="entry name" value="Uridylate_kin"/>
    <property type="match status" value="1"/>
</dbReference>
<keyword evidence="7 15" id="KW-0808">Transferase</keyword>
<evidence type="ECO:0000256" key="12">
    <source>
        <dbReference type="ARBA" id="ARBA00032092"/>
    </source>
</evidence>
<evidence type="ECO:0000256" key="7">
    <source>
        <dbReference type="ARBA" id="ARBA00022679"/>
    </source>
</evidence>
<dbReference type="Gene3D" id="3.40.1160.10">
    <property type="entry name" value="Acetylglutamate kinase-like"/>
    <property type="match status" value="1"/>
</dbReference>
<keyword evidence="8" id="KW-0547">Nucleotide-binding</keyword>
<reference evidence="15" key="1">
    <citation type="submission" date="2020-03" db="EMBL/GenBank/DDBJ databases">
        <title>Spirochaetal bacteria isolated from arthropods constitute a novel genus Entomospira genus novum within the order Spirochaetales.</title>
        <authorList>
            <person name="Grana-Miraglia L."/>
            <person name="Sikutova S."/>
            <person name="Fingerle V."/>
            <person name="Sing A."/>
            <person name="Castillo-Ramirez S."/>
            <person name="Margos G."/>
            <person name="Rudolf I."/>
        </authorList>
    </citation>
    <scope>NUCLEOTIDE SEQUENCE</scope>
    <source>
        <strain evidence="15">BR208</strain>
    </source>
</reference>
<evidence type="ECO:0000259" key="14">
    <source>
        <dbReference type="Pfam" id="PF00696"/>
    </source>
</evidence>
<dbReference type="GO" id="GO:0005524">
    <property type="term" value="F:ATP binding"/>
    <property type="evidence" value="ECO:0007669"/>
    <property type="project" value="UniProtKB-KW"/>
</dbReference>
<feature type="domain" description="Aspartate/glutamate/uridylate kinase" evidence="14">
    <location>
        <begin position="7"/>
        <end position="206"/>
    </location>
</feature>
<dbReference type="RefSeq" id="WP_167703356.1">
    <property type="nucleotide sequence ID" value="NZ_CP118168.1"/>
</dbReference>
<proteinExistence type="inferred from homology"/>
<dbReference type="SUPFAM" id="SSF53633">
    <property type="entry name" value="Carbamate kinase-like"/>
    <property type="match status" value="1"/>
</dbReference>
<dbReference type="InterPro" id="IPR036393">
    <property type="entry name" value="AceGlu_kinase-like_sf"/>
</dbReference>
<dbReference type="PANTHER" id="PTHR42833:SF4">
    <property type="entry name" value="URIDYLATE KINASE PUMPKIN, CHLOROPLASTIC"/>
    <property type="match status" value="1"/>
</dbReference>
<comment type="pathway">
    <text evidence="2">Pyrimidine metabolism; CTP biosynthesis via de novo pathway; UDP from UMP (UMPK route): step 1/1.</text>
</comment>
<comment type="catalytic activity">
    <reaction evidence="13">
        <text>UMP + ATP = UDP + ADP</text>
        <dbReference type="Rhea" id="RHEA:24400"/>
        <dbReference type="ChEBI" id="CHEBI:30616"/>
        <dbReference type="ChEBI" id="CHEBI:57865"/>
        <dbReference type="ChEBI" id="CHEBI:58223"/>
        <dbReference type="ChEBI" id="CHEBI:456216"/>
        <dbReference type="EC" id="2.7.4.22"/>
    </reaction>
</comment>
<evidence type="ECO:0000256" key="1">
    <source>
        <dbReference type="ARBA" id="ARBA00004496"/>
    </source>
</evidence>
<dbReference type="EC" id="2.7.4.22" evidence="4"/>
<dbReference type="InterPro" id="IPR011818">
    <property type="entry name" value="Uridylate_kinase_arch/spir"/>
</dbReference>
<dbReference type="Proteomes" id="UP000752013">
    <property type="component" value="Unassembled WGS sequence"/>
</dbReference>
<evidence type="ECO:0000256" key="9">
    <source>
        <dbReference type="ARBA" id="ARBA00022777"/>
    </source>
</evidence>
<dbReference type="GO" id="GO:0033862">
    <property type="term" value="F:UMP kinase activity"/>
    <property type="evidence" value="ECO:0007669"/>
    <property type="project" value="UniProtKB-EC"/>
</dbReference>
<dbReference type="NCBIfam" id="TIGR02076">
    <property type="entry name" value="pyrH_arch"/>
    <property type="match status" value="1"/>
</dbReference>
<keyword evidence="10" id="KW-0067">ATP-binding</keyword>
<keyword evidence="9 15" id="KW-0418">Kinase</keyword>
<protein>
    <recommendedName>
        <fullName evidence="5">Uridylate kinase</fullName>
        <ecNumber evidence="4">2.7.4.22</ecNumber>
    </recommendedName>
    <alternativeName>
        <fullName evidence="12">Uridine monophosphate kinase</fullName>
    </alternativeName>
</protein>
<comment type="similarity">
    <text evidence="3">Belongs to the UMP kinase family.</text>
</comment>
<evidence type="ECO:0000313" key="16">
    <source>
        <dbReference type="Proteomes" id="UP000752013"/>
    </source>
</evidence>
<accession>A0A968GEP7</accession>
<dbReference type="InterPro" id="IPR001048">
    <property type="entry name" value="Asp/Glu/Uridylate_kinase"/>
</dbReference>
<dbReference type="AlphaFoldDB" id="A0A968GEP7"/>
<keyword evidence="6" id="KW-0963">Cytoplasm</keyword>
<gene>
    <name evidence="15" type="ORF">HCT46_03160</name>
</gene>
<comment type="subcellular location">
    <subcellularLocation>
        <location evidence="1">Cytoplasm</location>
    </subcellularLocation>
</comment>
<evidence type="ECO:0000256" key="5">
    <source>
        <dbReference type="ARBA" id="ARBA00016403"/>
    </source>
</evidence>
<name>A0A968GEP7_9SPIO</name>
<sequence length="228" mass="25200">MNIKTLSLGGSLVSPDGVDVEFLGKFNRLIREYLEKDTQRKVIIVVGGGAPAREYQQAARTLRSDVHNDELDWIGIAATKLNAQLIKTMFYDLCLEPVVQNPEIDAFSQGRILVGAGWKPGFSSDYDAAVLAHRFGSEILVNLSNISYVYSADPQKDANARPLKNMTWGELTELVGDSWTPGSNLPFDPIAAKFAREHTLRVIVANGKNIENLESILLDKPYEGTLIH</sequence>
<dbReference type="GO" id="GO:0006225">
    <property type="term" value="P:UDP biosynthetic process"/>
    <property type="evidence" value="ECO:0007669"/>
    <property type="project" value="TreeGrafter"/>
</dbReference>
<evidence type="ECO:0000313" key="15">
    <source>
        <dbReference type="EMBL" id="NIZ46915.1"/>
    </source>
</evidence>
<dbReference type="GO" id="GO:0005737">
    <property type="term" value="C:cytoplasm"/>
    <property type="evidence" value="ECO:0007669"/>
    <property type="project" value="UniProtKB-SubCell"/>
</dbReference>
<dbReference type="EMBL" id="JAATLK010000001">
    <property type="protein sequence ID" value="NIZ46915.1"/>
    <property type="molecule type" value="Genomic_DNA"/>
</dbReference>
<evidence type="ECO:0000256" key="4">
    <source>
        <dbReference type="ARBA" id="ARBA00012899"/>
    </source>
</evidence>
<dbReference type="PANTHER" id="PTHR42833">
    <property type="entry name" value="URIDYLATE KINASE"/>
    <property type="match status" value="1"/>
</dbReference>
<keyword evidence="16" id="KW-1185">Reference proteome</keyword>
<evidence type="ECO:0000256" key="2">
    <source>
        <dbReference type="ARBA" id="ARBA00004791"/>
    </source>
</evidence>
<comment type="caution">
    <text evidence="15">The sequence shown here is derived from an EMBL/GenBank/DDBJ whole genome shotgun (WGS) entry which is preliminary data.</text>
</comment>